<dbReference type="EMBL" id="FOND01000006">
    <property type="protein sequence ID" value="SFE83834.1"/>
    <property type="molecule type" value="Genomic_DNA"/>
</dbReference>
<dbReference type="OrthoDB" id="5193471at2"/>
<dbReference type="Proteomes" id="UP000198589">
    <property type="component" value="Unassembled WGS sequence"/>
</dbReference>
<evidence type="ECO:0000256" key="1">
    <source>
        <dbReference type="SAM" id="Phobius"/>
    </source>
</evidence>
<evidence type="ECO:0000313" key="2">
    <source>
        <dbReference type="EMBL" id="SFE83834.1"/>
    </source>
</evidence>
<feature type="transmembrane region" description="Helical" evidence="1">
    <location>
        <begin position="81"/>
        <end position="101"/>
    </location>
</feature>
<accession>A0A1I2DT18</accession>
<keyword evidence="1" id="KW-1133">Transmembrane helix</keyword>
<proteinExistence type="predicted"/>
<dbReference type="STRING" id="1798228.SAMN05216574_106120"/>
<dbReference type="RefSeq" id="WP_092196773.1">
    <property type="nucleotide sequence ID" value="NZ_FOND01000006.1"/>
</dbReference>
<protein>
    <submittedName>
        <fullName evidence="2">Putative Holin-X, holin superfamily III</fullName>
    </submittedName>
</protein>
<dbReference type="InterPro" id="IPR009937">
    <property type="entry name" value="Phage_holin_3_6"/>
</dbReference>
<keyword evidence="3" id="KW-1185">Reference proteome</keyword>
<keyword evidence="1" id="KW-0812">Transmembrane</keyword>
<evidence type="ECO:0000313" key="3">
    <source>
        <dbReference type="Proteomes" id="UP000198589"/>
    </source>
</evidence>
<keyword evidence="1" id="KW-0472">Membrane</keyword>
<sequence length="135" mass="13335">MASPNPGQSTADLLQSVSADVAALVRQELQSAQQELAAKARQAGKAGALLGAAALLGTLAAGTSAALLLRLLEQRFSRPTAALLATGVYAGAAGALAAAGLEQLRTAWPLVPEAAVAGVREDVRAATSTPPPATG</sequence>
<reference evidence="3" key="1">
    <citation type="submission" date="2016-10" db="EMBL/GenBank/DDBJ databases">
        <authorList>
            <person name="Varghese N."/>
            <person name="Submissions S."/>
        </authorList>
    </citation>
    <scope>NUCLEOTIDE SEQUENCE [LARGE SCALE GENOMIC DNA]</scope>
    <source>
        <strain evidence="3">DSM 46838</strain>
    </source>
</reference>
<dbReference type="AlphaFoldDB" id="A0A1I2DT18"/>
<name>A0A1I2DT18_9ACTN</name>
<dbReference type="Pfam" id="PF07332">
    <property type="entry name" value="Phage_holin_3_6"/>
    <property type="match status" value="1"/>
</dbReference>
<gene>
    <name evidence="2" type="ORF">SAMN05216574_106120</name>
</gene>
<feature type="transmembrane region" description="Helical" evidence="1">
    <location>
        <begin position="46"/>
        <end position="69"/>
    </location>
</feature>
<organism evidence="2 3">
    <name type="scientific">Blastococcus tunisiensis</name>
    <dbReference type="NCBI Taxonomy" id="1798228"/>
    <lineage>
        <taxon>Bacteria</taxon>
        <taxon>Bacillati</taxon>
        <taxon>Actinomycetota</taxon>
        <taxon>Actinomycetes</taxon>
        <taxon>Geodermatophilales</taxon>
        <taxon>Geodermatophilaceae</taxon>
        <taxon>Blastococcus</taxon>
    </lineage>
</organism>